<evidence type="ECO:0000313" key="3">
    <source>
        <dbReference type="EMBL" id="KAK1378817.1"/>
    </source>
</evidence>
<keyword evidence="1" id="KW-0560">Oxidoreductase</keyword>
<protein>
    <submittedName>
        <fullName evidence="3">Uncharacterized protein</fullName>
    </submittedName>
</protein>
<dbReference type="Proteomes" id="UP001237642">
    <property type="component" value="Unassembled WGS sequence"/>
</dbReference>
<name>A0AAD8I463_9APIA</name>
<dbReference type="GO" id="GO:0016491">
    <property type="term" value="F:oxidoreductase activity"/>
    <property type="evidence" value="ECO:0007669"/>
    <property type="project" value="UniProtKB-KW"/>
</dbReference>
<gene>
    <name evidence="3" type="ORF">POM88_025561</name>
</gene>
<organism evidence="3 4">
    <name type="scientific">Heracleum sosnowskyi</name>
    <dbReference type="NCBI Taxonomy" id="360622"/>
    <lineage>
        <taxon>Eukaryota</taxon>
        <taxon>Viridiplantae</taxon>
        <taxon>Streptophyta</taxon>
        <taxon>Embryophyta</taxon>
        <taxon>Tracheophyta</taxon>
        <taxon>Spermatophyta</taxon>
        <taxon>Magnoliopsida</taxon>
        <taxon>eudicotyledons</taxon>
        <taxon>Gunneridae</taxon>
        <taxon>Pentapetalae</taxon>
        <taxon>asterids</taxon>
        <taxon>campanulids</taxon>
        <taxon>Apiales</taxon>
        <taxon>Apiaceae</taxon>
        <taxon>Apioideae</taxon>
        <taxon>apioid superclade</taxon>
        <taxon>Tordylieae</taxon>
        <taxon>Tordyliinae</taxon>
        <taxon>Heracleum</taxon>
    </lineage>
</organism>
<keyword evidence="4" id="KW-1185">Reference proteome</keyword>
<keyword evidence="2" id="KW-0520">NAD</keyword>
<reference evidence="3" key="1">
    <citation type="submission" date="2023-02" db="EMBL/GenBank/DDBJ databases">
        <title>Genome of toxic invasive species Heracleum sosnowskyi carries increased number of genes despite the absence of recent whole-genome duplications.</title>
        <authorList>
            <person name="Schelkunov M."/>
            <person name="Shtratnikova V."/>
            <person name="Makarenko M."/>
            <person name="Klepikova A."/>
            <person name="Omelchenko D."/>
            <person name="Novikova G."/>
            <person name="Obukhova E."/>
            <person name="Bogdanov V."/>
            <person name="Penin A."/>
            <person name="Logacheva M."/>
        </authorList>
    </citation>
    <scope>NUCLEOTIDE SEQUENCE</scope>
    <source>
        <strain evidence="3">Hsosn_3</strain>
        <tissue evidence="3">Leaf</tissue>
    </source>
</reference>
<dbReference type="InterPro" id="IPR052259">
    <property type="entry name" value="Nucleoredoxin-like"/>
</dbReference>
<evidence type="ECO:0000256" key="1">
    <source>
        <dbReference type="ARBA" id="ARBA00023002"/>
    </source>
</evidence>
<proteinExistence type="predicted"/>
<comment type="caution">
    <text evidence="3">The sequence shown here is derived from an EMBL/GenBank/DDBJ whole genome shotgun (WGS) entry which is preliminary data.</text>
</comment>
<evidence type="ECO:0000256" key="2">
    <source>
        <dbReference type="ARBA" id="ARBA00023027"/>
    </source>
</evidence>
<dbReference type="AlphaFoldDB" id="A0AAD8I463"/>
<dbReference type="EMBL" id="JAUIZM010000006">
    <property type="protein sequence ID" value="KAK1378817.1"/>
    <property type="molecule type" value="Genomic_DNA"/>
</dbReference>
<dbReference type="PANTHER" id="PTHR13871:SF96">
    <property type="entry name" value="THIOREDOXIN DOMAIN-CONTAINING PROTEIN"/>
    <property type="match status" value="1"/>
</dbReference>
<dbReference type="PANTHER" id="PTHR13871">
    <property type="entry name" value="THIOREDOXIN"/>
    <property type="match status" value="1"/>
</dbReference>
<evidence type="ECO:0000313" key="4">
    <source>
        <dbReference type="Proteomes" id="UP001237642"/>
    </source>
</evidence>
<sequence length="313" mass="35348">MLKSSLGGRLIGFSSTTTNAALEQYCYYYPTPKKRARKIHSLSCSFTSSPSPRISRLTADDLISKPYKLEKEAKRGSDTDENEMLVKPVIRKGDVVCLSDLLFTKNRDYLVKNNNQQVKAEQLAGKGEDEAVAKQPSLKAVLASPQRDYVISNQGEKVPIHILEDKVVVLYFYREGETDDTLTEQLKTAYGRRKDGSEVPFSELAGKRVMFFYEKSDKNDRGNPNLETLRLMRSNGFETESFASVHIGDFPWLVSLGRNNPLPASFDGRLVRRTFYPTLEGTNFPFGDIEQETLKQLNELLTLRLGLLALLDD</sequence>
<accession>A0AAD8I463</accession>
<reference evidence="3" key="2">
    <citation type="submission" date="2023-05" db="EMBL/GenBank/DDBJ databases">
        <authorList>
            <person name="Schelkunov M.I."/>
        </authorList>
    </citation>
    <scope>NUCLEOTIDE SEQUENCE</scope>
    <source>
        <strain evidence="3">Hsosn_3</strain>
        <tissue evidence="3">Leaf</tissue>
    </source>
</reference>